<keyword evidence="4 5" id="KW-0472">Membrane</keyword>
<dbReference type="AlphaFoldDB" id="A0A6A7A3N2"/>
<feature type="transmembrane region" description="Helical" evidence="5">
    <location>
        <begin position="43"/>
        <end position="65"/>
    </location>
</feature>
<evidence type="ECO:0000256" key="1">
    <source>
        <dbReference type="ARBA" id="ARBA00004141"/>
    </source>
</evidence>
<dbReference type="InterPro" id="IPR045863">
    <property type="entry name" value="CorA_TM1_TM2"/>
</dbReference>
<sequence length="145" mass="16218">MERLNTQLGAENLKIAKETRRDNIIMLAIAKQGAQDSRTMRGIGWVTMAFLPATFVTSFFGMNFFEALENGANRPPFFKESGKNVWVFFSIAGPLTVISLVWFFLWDRKEAEKQEKILDGLLADIGDGNASGAQADDRKILVQKA</sequence>
<keyword evidence="7" id="KW-1185">Reference proteome</keyword>
<dbReference type="Proteomes" id="UP000799424">
    <property type="component" value="Unassembled WGS sequence"/>
</dbReference>
<evidence type="ECO:0000256" key="3">
    <source>
        <dbReference type="ARBA" id="ARBA00022989"/>
    </source>
</evidence>
<evidence type="ECO:0000256" key="2">
    <source>
        <dbReference type="ARBA" id="ARBA00022692"/>
    </source>
</evidence>
<reference evidence="6" key="1">
    <citation type="journal article" date="2020" name="Stud. Mycol.">
        <title>101 Dothideomycetes genomes: a test case for predicting lifestyles and emergence of pathogens.</title>
        <authorList>
            <person name="Haridas S."/>
            <person name="Albert R."/>
            <person name="Binder M."/>
            <person name="Bloem J."/>
            <person name="Labutti K."/>
            <person name="Salamov A."/>
            <person name="Andreopoulos B."/>
            <person name="Baker S."/>
            <person name="Barry K."/>
            <person name="Bills G."/>
            <person name="Bluhm B."/>
            <person name="Cannon C."/>
            <person name="Castanera R."/>
            <person name="Culley D."/>
            <person name="Daum C."/>
            <person name="Ezra D."/>
            <person name="Gonzalez J."/>
            <person name="Henrissat B."/>
            <person name="Kuo A."/>
            <person name="Liang C."/>
            <person name="Lipzen A."/>
            <person name="Lutzoni F."/>
            <person name="Magnuson J."/>
            <person name="Mondo S."/>
            <person name="Nolan M."/>
            <person name="Ohm R."/>
            <person name="Pangilinan J."/>
            <person name="Park H.-J."/>
            <person name="Ramirez L."/>
            <person name="Alfaro M."/>
            <person name="Sun H."/>
            <person name="Tritt A."/>
            <person name="Yoshinaga Y."/>
            <person name="Zwiers L.-H."/>
            <person name="Turgeon B."/>
            <person name="Goodwin S."/>
            <person name="Spatafora J."/>
            <person name="Crous P."/>
            <person name="Grigoriev I."/>
        </authorList>
    </citation>
    <scope>NUCLEOTIDE SEQUENCE</scope>
    <source>
        <strain evidence="6">CBS 113818</strain>
    </source>
</reference>
<dbReference type="OrthoDB" id="2830640at2759"/>
<protein>
    <submittedName>
        <fullName evidence="6">Uncharacterized protein</fullName>
    </submittedName>
</protein>
<dbReference type="InterPro" id="IPR002523">
    <property type="entry name" value="MgTranspt_CorA/ZnTranspt_ZntB"/>
</dbReference>
<name>A0A6A7A3N2_9PLEO</name>
<comment type="subcellular location">
    <subcellularLocation>
        <location evidence="1">Membrane</location>
        <topology evidence="1">Multi-pass membrane protein</topology>
    </subcellularLocation>
</comment>
<dbReference type="Pfam" id="PF01544">
    <property type="entry name" value="CorA"/>
    <property type="match status" value="1"/>
</dbReference>
<dbReference type="GO" id="GO:0016020">
    <property type="term" value="C:membrane"/>
    <property type="evidence" value="ECO:0007669"/>
    <property type="project" value="UniProtKB-SubCell"/>
</dbReference>
<gene>
    <name evidence="6" type="ORF">CC86DRAFT_381353</name>
</gene>
<evidence type="ECO:0000256" key="5">
    <source>
        <dbReference type="SAM" id="Phobius"/>
    </source>
</evidence>
<keyword evidence="2 5" id="KW-0812">Transmembrane</keyword>
<feature type="transmembrane region" description="Helical" evidence="5">
    <location>
        <begin position="85"/>
        <end position="106"/>
    </location>
</feature>
<evidence type="ECO:0000313" key="7">
    <source>
        <dbReference type="Proteomes" id="UP000799424"/>
    </source>
</evidence>
<dbReference type="Gene3D" id="1.20.58.340">
    <property type="entry name" value="Magnesium transport protein CorA, transmembrane region"/>
    <property type="match status" value="1"/>
</dbReference>
<dbReference type="GO" id="GO:0046873">
    <property type="term" value="F:metal ion transmembrane transporter activity"/>
    <property type="evidence" value="ECO:0007669"/>
    <property type="project" value="InterPro"/>
</dbReference>
<organism evidence="6 7">
    <name type="scientific">Ophiobolus disseminans</name>
    <dbReference type="NCBI Taxonomy" id="1469910"/>
    <lineage>
        <taxon>Eukaryota</taxon>
        <taxon>Fungi</taxon>
        <taxon>Dikarya</taxon>
        <taxon>Ascomycota</taxon>
        <taxon>Pezizomycotina</taxon>
        <taxon>Dothideomycetes</taxon>
        <taxon>Pleosporomycetidae</taxon>
        <taxon>Pleosporales</taxon>
        <taxon>Pleosporineae</taxon>
        <taxon>Phaeosphaeriaceae</taxon>
        <taxon>Ophiobolus</taxon>
    </lineage>
</organism>
<evidence type="ECO:0000313" key="6">
    <source>
        <dbReference type="EMBL" id="KAF2827317.1"/>
    </source>
</evidence>
<evidence type="ECO:0000256" key="4">
    <source>
        <dbReference type="ARBA" id="ARBA00023136"/>
    </source>
</evidence>
<dbReference type="EMBL" id="MU006224">
    <property type="protein sequence ID" value="KAF2827317.1"/>
    <property type="molecule type" value="Genomic_DNA"/>
</dbReference>
<proteinExistence type="predicted"/>
<accession>A0A6A7A3N2</accession>
<keyword evidence="3 5" id="KW-1133">Transmembrane helix</keyword>
<dbReference type="SUPFAM" id="SSF144083">
    <property type="entry name" value="Magnesium transport protein CorA, transmembrane region"/>
    <property type="match status" value="1"/>
</dbReference>